<dbReference type="EMBL" id="AFEU01000001">
    <property type="protein sequence ID" value="EIJ82253.1"/>
    <property type="molecule type" value="Genomic_DNA"/>
</dbReference>
<dbReference type="PANTHER" id="PTHR30151">
    <property type="entry name" value="ALKANE SULFONATE ABC TRANSPORTER-RELATED, MEMBRANE SUBUNIT"/>
    <property type="match status" value="1"/>
</dbReference>
<dbReference type="FunFam" id="1.10.3720.10:FF:000003">
    <property type="entry name" value="Aliphatic sulfonate ABC transporter permease"/>
    <property type="match status" value="1"/>
</dbReference>
<keyword evidence="4 7" id="KW-0812">Transmembrane</keyword>
<evidence type="ECO:0000256" key="3">
    <source>
        <dbReference type="ARBA" id="ARBA00022475"/>
    </source>
</evidence>
<reference evidence="9 10" key="1">
    <citation type="journal article" date="2012" name="Appl. Environ. Microbiol.">
        <title>Genome Sequence of Thermotolerant Bacillus methanolicus: Features and Regulation Related to Methylotrophy and Production of L-Lysine and L-Glutamate from Methanol.</title>
        <authorList>
            <person name="Heggeset T.M."/>
            <person name="Krog A."/>
            <person name="Balzer S."/>
            <person name="Wentzel A."/>
            <person name="Ellingsen T.E."/>
            <person name="Brautaset T."/>
        </authorList>
    </citation>
    <scope>NUCLEOTIDE SEQUENCE [LARGE SCALE GENOMIC DNA]</scope>
    <source>
        <strain evidence="9 10">PB1</strain>
    </source>
</reference>
<feature type="transmembrane region" description="Helical" evidence="7">
    <location>
        <begin position="223"/>
        <end position="245"/>
    </location>
</feature>
<feature type="transmembrane region" description="Helical" evidence="7">
    <location>
        <begin position="69"/>
        <end position="90"/>
    </location>
</feature>
<evidence type="ECO:0000313" key="10">
    <source>
        <dbReference type="Proteomes" id="UP000010523"/>
    </source>
</evidence>
<comment type="similarity">
    <text evidence="7">Belongs to the binding-protein-dependent transport system permease family.</text>
</comment>
<comment type="caution">
    <text evidence="9">The sequence shown here is derived from an EMBL/GenBank/DDBJ whole genome shotgun (WGS) entry which is preliminary data.</text>
</comment>
<dbReference type="Gene3D" id="1.10.3720.10">
    <property type="entry name" value="MetI-like"/>
    <property type="match status" value="1"/>
</dbReference>
<dbReference type="CDD" id="cd06261">
    <property type="entry name" value="TM_PBP2"/>
    <property type="match status" value="1"/>
</dbReference>
<dbReference type="GO" id="GO:0042918">
    <property type="term" value="P:alkanesulfonate transmembrane transport"/>
    <property type="evidence" value="ECO:0007669"/>
    <property type="project" value="UniProtKB-ARBA"/>
</dbReference>
<sequence>MKLIRNIIAHQWSVWIVPIIVIFLWQLLGQNGLISQNILPTPLEVVQAFIQLSEDGTLLDNVGISARRAFIGFVIGGSIGFAFGMINGLSRILEKLFDSSIQMIRTIPHLALIPLVILWFGIGESSKLFLVALGVSFPIYINTFHGIRSVDKGLIEMGKIYGLHSFHLFVTVILPGALPSILVGIRYALGIMWLSLIVAETISADSGIGYMAMNAREFMHMDIVVLSILLYALLGKLSDLVAKFFEKKWLQWHPNYNPSLNH</sequence>
<keyword evidence="10" id="KW-1185">Reference proteome</keyword>
<dbReference type="GO" id="GO:0005886">
    <property type="term" value="C:plasma membrane"/>
    <property type="evidence" value="ECO:0007669"/>
    <property type="project" value="UniProtKB-SubCell"/>
</dbReference>
<evidence type="ECO:0000259" key="8">
    <source>
        <dbReference type="PROSITE" id="PS50928"/>
    </source>
</evidence>
<feature type="transmembrane region" description="Helical" evidence="7">
    <location>
        <begin position="166"/>
        <end position="185"/>
    </location>
</feature>
<evidence type="ECO:0000256" key="6">
    <source>
        <dbReference type="ARBA" id="ARBA00023136"/>
    </source>
</evidence>
<keyword evidence="2 7" id="KW-0813">Transport</keyword>
<feature type="transmembrane region" description="Helical" evidence="7">
    <location>
        <begin position="191"/>
        <end position="211"/>
    </location>
</feature>
<dbReference type="Proteomes" id="UP000010523">
    <property type="component" value="Unassembled WGS sequence"/>
</dbReference>
<evidence type="ECO:0000313" key="9">
    <source>
        <dbReference type="EMBL" id="EIJ82253.1"/>
    </source>
</evidence>
<evidence type="ECO:0000256" key="7">
    <source>
        <dbReference type="RuleBase" id="RU363032"/>
    </source>
</evidence>
<name>I3E6Y2_BACMT</name>
<accession>I3E6Y2</accession>
<dbReference type="OrthoDB" id="9804353at2"/>
<organism evidence="9 10">
    <name type="scientific">Bacillus methanolicus PB1</name>
    <dbReference type="NCBI Taxonomy" id="997296"/>
    <lineage>
        <taxon>Bacteria</taxon>
        <taxon>Bacillati</taxon>
        <taxon>Bacillota</taxon>
        <taxon>Bacilli</taxon>
        <taxon>Bacillales</taxon>
        <taxon>Bacillaceae</taxon>
        <taxon>Bacillus</taxon>
    </lineage>
</organism>
<feature type="domain" description="ABC transmembrane type-1" evidence="8">
    <location>
        <begin position="58"/>
        <end position="242"/>
    </location>
</feature>
<dbReference type="STRING" id="997296.PB1_04965"/>
<dbReference type="InterPro" id="IPR000515">
    <property type="entry name" value="MetI-like"/>
</dbReference>
<keyword evidence="3" id="KW-1003">Cell membrane</keyword>
<protein>
    <submittedName>
        <fullName evidence="9">Binding-protein-dependent transporter inner membrane component</fullName>
    </submittedName>
</protein>
<dbReference type="eggNOG" id="COG0600">
    <property type="taxonomic scope" value="Bacteria"/>
</dbReference>
<proteinExistence type="inferred from homology"/>
<evidence type="ECO:0000256" key="5">
    <source>
        <dbReference type="ARBA" id="ARBA00022989"/>
    </source>
</evidence>
<comment type="subcellular location">
    <subcellularLocation>
        <location evidence="1 7">Cell membrane</location>
        <topology evidence="1 7">Multi-pass membrane protein</topology>
    </subcellularLocation>
</comment>
<dbReference type="PANTHER" id="PTHR30151:SF38">
    <property type="entry name" value="ALIPHATIC SULFONATES TRANSPORT PERMEASE PROTEIN SSUC-RELATED"/>
    <property type="match status" value="1"/>
</dbReference>
<dbReference type="SUPFAM" id="SSF161098">
    <property type="entry name" value="MetI-like"/>
    <property type="match status" value="1"/>
</dbReference>
<dbReference type="InterPro" id="IPR035906">
    <property type="entry name" value="MetI-like_sf"/>
</dbReference>
<dbReference type="PROSITE" id="PS50928">
    <property type="entry name" value="ABC_TM1"/>
    <property type="match status" value="1"/>
</dbReference>
<feature type="transmembrane region" description="Helical" evidence="7">
    <location>
        <begin position="12"/>
        <end position="28"/>
    </location>
</feature>
<gene>
    <name evidence="9" type="ORF">PB1_04965</name>
</gene>
<dbReference type="RefSeq" id="WP_003351066.1">
    <property type="nucleotide sequence ID" value="NZ_AFEU01000001.1"/>
</dbReference>
<keyword evidence="6 7" id="KW-0472">Membrane</keyword>
<evidence type="ECO:0000256" key="2">
    <source>
        <dbReference type="ARBA" id="ARBA00022448"/>
    </source>
</evidence>
<keyword evidence="5 7" id="KW-1133">Transmembrane helix</keyword>
<dbReference type="NCBIfam" id="NF008470">
    <property type="entry name" value="PRK11365.1"/>
    <property type="match status" value="1"/>
</dbReference>
<feature type="transmembrane region" description="Helical" evidence="7">
    <location>
        <begin position="128"/>
        <end position="145"/>
    </location>
</feature>
<dbReference type="Pfam" id="PF00528">
    <property type="entry name" value="BPD_transp_1"/>
    <property type="match status" value="1"/>
</dbReference>
<dbReference type="PATRIC" id="fig|997296.3.peg.1076"/>
<evidence type="ECO:0000256" key="4">
    <source>
        <dbReference type="ARBA" id="ARBA00022692"/>
    </source>
</evidence>
<dbReference type="AlphaFoldDB" id="I3E6Y2"/>
<feature type="transmembrane region" description="Helical" evidence="7">
    <location>
        <begin position="102"/>
        <end position="122"/>
    </location>
</feature>
<evidence type="ECO:0000256" key="1">
    <source>
        <dbReference type="ARBA" id="ARBA00004651"/>
    </source>
</evidence>